<dbReference type="EMBL" id="BDQV01000712">
    <property type="protein sequence ID" value="GAY67498.1"/>
    <property type="molecule type" value="Genomic_DNA"/>
</dbReference>
<comment type="caution">
    <text evidence="1">The sequence shown here is derived from an EMBL/GenBank/DDBJ whole genome shotgun (WGS) entry which is preliminary data.</text>
</comment>
<evidence type="ECO:0000313" key="1">
    <source>
        <dbReference type="EMBL" id="GAY67498.1"/>
    </source>
</evidence>
<reference evidence="1 2" key="1">
    <citation type="journal article" date="2017" name="Front. Genet.">
        <title>Draft sequencing of the heterozygous diploid genome of Satsuma (Citrus unshiu Marc.) using a hybrid assembly approach.</title>
        <authorList>
            <person name="Shimizu T."/>
            <person name="Tanizawa Y."/>
            <person name="Mochizuki T."/>
            <person name="Nagasaki H."/>
            <person name="Yoshioka T."/>
            <person name="Toyoda A."/>
            <person name="Fujiyama A."/>
            <person name="Kaminuma E."/>
            <person name="Nakamura Y."/>
        </authorList>
    </citation>
    <scope>NUCLEOTIDE SEQUENCE [LARGE SCALE GENOMIC DNA]</scope>
    <source>
        <strain evidence="2">cv. Miyagawa wase</strain>
    </source>
</reference>
<evidence type="ECO:0000313" key="2">
    <source>
        <dbReference type="Proteomes" id="UP000236630"/>
    </source>
</evidence>
<protein>
    <submittedName>
        <fullName evidence="1">Uncharacterized protein</fullName>
    </submittedName>
</protein>
<organism evidence="1 2">
    <name type="scientific">Citrus unshiu</name>
    <name type="common">Satsuma mandarin</name>
    <name type="synonym">Citrus nobilis var. unshiu</name>
    <dbReference type="NCBI Taxonomy" id="55188"/>
    <lineage>
        <taxon>Eukaryota</taxon>
        <taxon>Viridiplantae</taxon>
        <taxon>Streptophyta</taxon>
        <taxon>Embryophyta</taxon>
        <taxon>Tracheophyta</taxon>
        <taxon>Spermatophyta</taxon>
        <taxon>Magnoliopsida</taxon>
        <taxon>eudicotyledons</taxon>
        <taxon>Gunneridae</taxon>
        <taxon>Pentapetalae</taxon>
        <taxon>rosids</taxon>
        <taxon>malvids</taxon>
        <taxon>Sapindales</taxon>
        <taxon>Rutaceae</taxon>
        <taxon>Aurantioideae</taxon>
        <taxon>Citrus</taxon>
    </lineage>
</organism>
<name>A0A2H5QSA9_CITUN</name>
<dbReference type="AlphaFoldDB" id="A0A2H5QSA9"/>
<sequence>MKYAQPYYCNMQTMVAGHRVLVDTMNNIISINCHWERALFFSCGLAVKETYSLMGYSTLTT</sequence>
<keyword evidence="2" id="KW-1185">Reference proteome</keyword>
<gene>
    <name evidence="1" type="ORF">CUMW_256960</name>
</gene>
<dbReference type="Proteomes" id="UP000236630">
    <property type="component" value="Unassembled WGS sequence"/>
</dbReference>
<accession>A0A2H5QSA9</accession>
<proteinExistence type="predicted"/>